<evidence type="ECO:0000256" key="1">
    <source>
        <dbReference type="SAM" id="MobiDB-lite"/>
    </source>
</evidence>
<feature type="region of interest" description="Disordered" evidence="1">
    <location>
        <begin position="489"/>
        <end position="538"/>
    </location>
</feature>
<keyword evidence="2" id="KW-0812">Transmembrane</keyword>
<dbReference type="AlphaFoldDB" id="A0AAD3DDN1"/>
<reference evidence="4 5" key="1">
    <citation type="journal article" date="2021" name="Sci. Rep.">
        <title>The genome of the diatom Chaetoceros tenuissimus carries an ancient integrated fragment of an extant virus.</title>
        <authorList>
            <person name="Hongo Y."/>
            <person name="Kimura K."/>
            <person name="Takaki Y."/>
            <person name="Yoshida Y."/>
            <person name="Baba S."/>
            <person name="Kobayashi G."/>
            <person name="Nagasaki K."/>
            <person name="Hano T."/>
            <person name="Tomaru Y."/>
        </authorList>
    </citation>
    <scope>NUCLEOTIDE SEQUENCE [LARGE SCALE GENOMIC DNA]</scope>
    <source>
        <strain evidence="4 5">NIES-3715</strain>
    </source>
</reference>
<accession>A0AAD3DDN1</accession>
<keyword evidence="2" id="KW-1133">Transmembrane helix</keyword>
<evidence type="ECO:0000256" key="3">
    <source>
        <dbReference type="SAM" id="SignalP"/>
    </source>
</evidence>
<feature type="compositionally biased region" description="Basic and acidic residues" evidence="1">
    <location>
        <begin position="506"/>
        <end position="538"/>
    </location>
</feature>
<evidence type="ECO:0000313" key="5">
    <source>
        <dbReference type="Proteomes" id="UP001054902"/>
    </source>
</evidence>
<organism evidence="4 5">
    <name type="scientific">Chaetoceros tenuissimus</name>
    <dbReference type="NCBI Taxonomy" id="426638"/>
    <lineage>
        <taxon>Eukaryota</taxon>
        <taxon>Sar</taxon>
        <taxon>Stramenopiles</taxon>
        <taxon>Ochrophyta</taxon>
        <taxon>Bacillariophyta</taxon>
        <taxon>Coscinodiscophyceae</taxon>
        <taxon>Chaetocerotophycidae</taxon>
        <taxon>Chaetocerotales</taxon>
        <taxon>Chaetocerotaceae</taxon>
        <taxon>Chaetoceros</taxon>
    </lineage>
</organism>
<dbReference type="EMBL" id="BLLK01000074">
    <property type="protein sequence ID" value="GFH61470.1"/>
    <property type="molecule type" value="Genomic_DNA"/>
</dbReference>
<gene>
    <name evidence="4" type="ORF">CTEN210_17946</name>
</gene>
<dbReference type="Proteomes" id="UP001054902">
    <property type="component" value="Unassembled WGS sequence"/>
</dbReference>
<feature type="transmembrane region" description="Helical" evidence="2">
    <location>
        <begin position="279"/>
        <end position="303"/>
    </location>
</feature>
<evidence type="ECO:0000313" key="4">
    <source>
        <dbReference type="EMBL" id="GFH61470.1"/>
    </source>
</evidence>
<sequence>MKLKAKRNIWKALLLCNIFAPKLTTAAMDDAYQVVQEMTAARRMQHQVSGDCWMNIVGNIYAHKSTSNSIQIFQNQFSPGASFCSIIDQDITRKQAMALGLTQCHFFGSSREEVFSESCFTNGALTGTDQKDLQQCLAKLDQTTFLIYSQFFTHSELMCLKLTEDLRMHTKNHVLERFEETTHAMDLKMKEVQDVLQKYQEASAAFDAIDTQIEGMKKIESQIYEKIDGVDERIENIISKSIAGSIEQKASVLISEIYGQSGFARLSMLIAKMRQNGIFGWHSLIIWSRFLAILAMILVPSLFSKRLRRLRRIMVLSSLLEVFVEHVVHHFAKVGAINIDERNMILSYIRSTDIPLYILCHGLSLIISFLHNESKMLSERRGFHSTDFVEESVHPIAIQQMTKVLAEIQSNFEEKNLQFEQERSKLSIEREQYHQQIMNLHFQLQNQIQCSTPALQPIADANDTSSSITFVTPSHITRGLRSEFHVAEESIPNEANESSRHSIGMQDRKRQRESDEGKDETEITKKQKNINTEHRIYQ</sequence>
<keyword evidence="3" id="KW-0732">Signal</keyword>
<protein>
    <submittedName>
        <fullName evidence="4">Uncharacterized protein</fullName>
    </submittedName>
</protein>
<comment type="caution">
    <text evidence="4">The sequence shown here is derived from an EMBL/GenBank/DDBJ whole genome shotgun (WGS) entry which is preliminary data.</text>
</comment>
<feature type="signal peptide" evidence="3">
    <location>
        <begin position="1"/>
        <end position="26"/>
    </location>
</feature>
<name>A0AAD3DDN1_9STRA</name>
<proteinExistence type="predicted"/>
<feature type="chain" id="PRO_5042194285" evidence="3">
    <location>
        <begin position="27"/>
        <end position="538"/>
    </location>
</feature>
<evidence type="ECO:0000256" key="2">
    <source>
        <dbReference type="SAM" id="Phobius"/>
    </source>
</evidence>
<keyword evidence="5" id="KW-1185">Reference proteome</keyword>
<keyword evidence="2" id="KW-0472">Membrane</keyword>